<dbReference type="EMBL" id="SPHZ02000001">
    <property type="protein sequence ID" value="KAF0935478.1"/>
    <property type="molecule type" value="Genomic_DNA"/>
</dbReference>
<evidence type="ECO:0000259" key="3">
    <source>
        <dbReference type="PROSITE" id="PS51471"/>
    </source>
</evidence>
<dbReference type="Pfam" id="PF03171">
    <property type="entry name" value="2OG-FeII_Oxy"/>
    <property type="match status" value="1"/>
</dbReference>
<feature type="domain" description="Fe2OG dioxygenase" evidence="3">
    <location>
        <begin position="26"/>
        <end position="122"/>
    </location>
</feature>
<dbReference type="AlphaFoldDB" id="A0A6G1FET7"/>
<dbReference type="Proteomes" id="UP000479710">
    <property type="component" value="Unassembled WGS sequence"/>
</dbReference>
<dbReference type="OrthoDB" id="288590at2759"/>
<dbReference type="InterPro" id="IPR027443">
    <property type="entry name" value="IPNS-like_sf"/>
</dbReference>
<proteinExistence type="predicted"/>
<reference evidence="4 5" key="1">
    <citation type="submission" date="2019-11" db="EMBL/GenBank/DDBJ databases">
        <title>Whole genome sequence of Oryza granulata.</title>
        <authorList>
            <person name="Li W."/>
        </authorList>
    </citation>
    <scope>NUCLEOTIDE SEQUENCE [LARGE SCALE GENOMIC DNA]</scope>
    <source>
        <strain evidence="5">cv. Menghai</strain>
        <tissue evidence="4">Leaf</tissue>
    </source>
</reference>
<dbReference type="PANTHER" id="PTHR47991">
    <property type="entry name" value="OXOGLUTARATE/IRON-DEPENDENT DIOXYGENASE"/>
    <property type="match status" value="1"/>
</dbReference>
<dbReference type="InterPro" id="IPR044861">
    <property type="entry name" value="IPNS-like_FE2OG_OXY"/>
</dbReference>
<sequence>MAVPALVQELAAIGQEPPNRDALHEFTVRCRMLCPKPDPVMGIKPHSDGTVITVLLVDDGADRLQVLRDGVWYSVPSSAHTLLINVGESMEVMSNGMFRSPVHRVVTNAEKERISLAMFYALDPEKVIEPAAGLGICSSNRS</sequence>
<dbReference type="SUPFAM" id="SSF51197">
    <property type="entry name" value="Clavaminate synthase-like"/>
    <property type="match status" value="1"/>
</dbReference>
<dbReference type="GO" id="GO:0046872">
    <property type="term" value="F:metal ion binding"/>
    <property type="evidence" value="ECO:0007669"/>
    <property type="project" value="UniProtKB-KW"/>
</dbReference>
<accession>A0A6G1FET7</accession>
<name>A0A6G1FET7_9ORYZ</name>
<comment type="caution">
    <text evidence="4">The sequence shown here is derived from an EMBL/GenBank/DDBJ whole genome shotgun (WGS) entry which is preliminary data.</text>
</comment>
<keyword evidence="2" id="KW-0408">Iron</keyword>
<dbReference type="PROSITE" id="PS51471">
    <property type="entry name" value="FE2OG_OXY"/>
    <property type="match status" value="1"/>
</dbReference>
<keyword evidence="1" id="KW-0479">Metal-binding</keyword>
<organism evidence="4 5">
    <name type="scientific">Oryza meyeriana var. granulata</name>
    <dbReference type="NCBI Taxonomy" id="110450"/>
    <lineage>
        <taxon>Eukaryota</taxon>
        <taxon>Viridiplantae</taxon>
        <taxon>Streptophyta</taxon>
        <taxon>Embryophyta</taxon>
        <taxon>Tracheophyta</taxon>
        <taxon>Spermatophyta</taxon>
        <taxon>Magnoliopsida</taxon>
        <taxon>Liliopsida</taxon>
        <taxon>Poales</taxon>
        <taxon>Poaceae</taxon>
        <taxon>BOP clade</taxon>
        <taxon>Oryzoideae</taxon>
        <taxon>Oryzeae</taxon>
        <taxon>Oryzinae</taxon>
        <taxon>Oryza</taxon>
        <taxon>Oryza meyeriana</taxon>
    </lineage>
</organism>
<gene>
    <name evidence="4" type="ORF">E2562_033620</name>
</gene>
<dbReference type="InterPro" id="IPR005123">
    <property type="entry name" value="Oxoglu/Fe-dep_dioxygenase_dom"/>
</dbReference>
<dbReference type="InterPro" id="IPR050295">
    <property type="entry name" value="Plant_2OG-oxidoreductases"/>
</dbReference>
<evidence type="ECO:0000313" key="5">
    <source>
        <dbReference type="Proteomes" id="UP000479710"/>
    </source>
</evidence>
<dbReference type="Gene3D" id="2.60.120.330">
    <property type="entry name" value="B-lactam Antibiotic, Isopenicillin N Synthase, Chain"/>
    <property type="match status" value="1"/>
</dbReference>
<evidence type="ECO:0000256" key="1">
    <source>
        <dbReference type="ARBA" id="ARBA00022723"/>
    </source>
</evidence>
<protein>
    <recommendedName>
        <fullName evidence="3">Fe2OG dioxygenase domain-containing protein</fullName>
    </recommendedName>
</protein>
<evidence type="ECO:0000313" key="4">
    <source>
        <dbReference type="EMBL" id="KAF0935478.1"/>
    </source>
</evidence>
<evidence type="ECO:0000256" key="2">
    <source>
        <dbReference type="ARBA" id="ARBA00023004"/>
    </source>
</evidence>
<keyword evidence="5" id="KW-1185">Reference proteome</keyword>